<evidence type="ECO:0000259" key="5">
    <source>
        <dbReference type="Pfam" id="PF00535"/>
    </source>
</evidence>
<evidence type="ECO:0000313" key="6">
    <source>
        <dbReference type="EMBL" id="EMS77661.1"/>
    </source>
</evidence>
<evidence type="ECO:0000256" key="4">
    <source>
        <dbReference type="SAM" id="Phobius"/>
    </source>
</evidence>
<dbReference type="AlphaFoldDB" id="S0G1T4"/>
<dbReference type="InterPro" id="IPR029044">
    <property type="entry name" value="Nucleotide-diphossugar_trans"/>
</dbReference>
<dbReference type="InterPro" id="IPR001173">
    <property type="entry name" value="Glyco_trans_2-like"/>
</dbReference>
<dbReference type="PANTHER" id="PTHR43630">
    <property type="entry name" value="POLY-BETA-1,6-N-ACETYL-D-GLUCOSAMINE SYNTHASE"/>
    <property type="match status" value="1"/>
</dbReference>
<dbReference type="EMBL" id="APJX01000013">
    <property type="protein sequence ID" value="EMS77661.1"/>
    <property type="molecule type" value="Genomic_DNA"/>
</dbReference>
<dbReference type="OrthoDB" id="9811884at2"/>
<feature type="domain" description="Glycosyltransferase 2-like" evidence="5">
    <location>
        <begin position="11"/>
        <end position="138"/>
    </location>
</feature>
<name>S0G1T4_9BACT</name>
<keyword evidence="4" id="KW-0812">Transmembrane</keyword>
<feature type="transmembrane region" description="Helical" evidence="4">
    <location>
        <begin position="241"/>
        <end position="261"/>
    </location>
</feature>
<feature type="transmembrane region" description="Helical" evidence="4">
    <location>
        <begin position="306"/>
        <end position="324"/>
    </location>
</feature>
<dbReference type="SUPFAM" id="SSF53448">
    <property type="entry name" value="Nucleotide-diphospho-sugar transferases"/>
    <property type="match status" value="1"/>
</dbReference>
<dbReference type="RefSeq" id="WP_006968355.1">
    <property type="nucleotide sequence ID" value="NZ_APJX01000013.1"/>
</dbReference>
<protein>
    <submittedName>
        <fullName evidence="6">Glycosyl transferase family 2</fullName>
    </submittedName>
</protein>
<dbReference type="PANTHER" id="PTHR43630:SF1">
    <property type="entry name" value="POLY-BETA-1,6-N-ACETYL-D-GLUCOSAMINE SYNTHASE"/>
    <property type="match status" value="1"/>
</dbReference>
<keyword evidence="2" id="KW-0328">Glycosyltransferase</keyword>
<proteinExistence type="inferred from homology"/>
<comment type="similarity">
    <text evidence="1">Belongs to the glycosyltransferase 2 family.</text>
</comment>
<keyword evidence="7" id="KW-1185">Reference proteome</keyword>
<evidence type="ECO:0000256" key="1">
    <source>
        <dbReference type="ARBA" id="ARBA00006739"/>
    </source>
</evidence>
<dbReference type="Pfam" id="PF00535">
    <property type="entry name" value="Glycos_transf_2"/>
    <property type="match status" value="1"/>
</dbReference>
<feature type="transmembrane region" description="Helical" evidence="4">
    <location>
        <begin position="267"/>
        <end position="285"/>
    </location>
</feature>
<organism evidence="6 7">
    <name type="scientific">Desulfotignum phosphitoxidans DSM 13687</name>
    <dbReference type="NCBI Taxonomy" id="1286635"/>
    <lineage>
        <taxon>Bacteria</taxon>
        <taxon>Pseudomonadati</taxon>
        <taxon>Thermodesulfobacteriota</taxon>
        <taxon>Desulfobacteria</taxon>
        <taxon>Desulfobacterales</taxon>
        <taxon>Desulfobacteraceae</taxon>
        <taxon>Desulfotignum</taxon>
    </lineage>
</organism>
<reference evidence="6 7" key="1">
    <citation type="journal article" date="2013" name="Genome Announc.">
        <title>Draft Genome Sequence of Desulfotignum phosphitoxidans DSM 13687 Strain FiPS-3.</title>
        <authorList>
            <person name="Poehlein A."/>
            <person name="Daniel R."/>
            <person name="Simeonova D.D."/>
        </authorList>
    </citation>
    <scope>NUCLEOTIDE SEQUENCE [LARGE SCALE GENOMIC DNA]</scope>
    <source>
        <strain evidence="6 7">DSM 13687</strain>
    </source>
</reference>
<accession>S0G1T4</accession>
<evidence type="ECO:0000313" key="7">
    <source>
        <dbReference type="Proteomes" id="UP000014216"/>
    </source>
</evidence>
<dbReference type="GO" id="GO:0016757">
    <property type="term" value="F:glycosyltransferase activity"/>
    <property type="evidence" value="ECO:0007669"/>
    <property type="project" value="UniProtKB-KW"/>
</dbReference>
<gene>
    <name evidence="6" type="ORF">Dpo_13c00590</name>
</gene>
<keyword evidence="3 6" id="KW-0808">Transferase</keyword>
<evidence type="ECO:0000256" key="2">
    <source>
        <dbReference type="ARBA" id="ARBA00022676"/>
    </source>
</evidence>
<comment type="caution">
    <text evidence="6">The sequence shown here is derived from an EMBL/GenBank/DDBJ whole genome shotgun (WGS) entry which is preliminary data.</text>
</comment>
<evidence type="ECO:0000256" key="3">
    <source>
        <dbReference type="ARBA" id="ARBA00022679"/>
    </source>
</evidence>
<dbReference type="Proteomes" id="UP000014216">
    <property type="component" value="Unassembled WGS sequence"/>
</dbReference>
<keyword evidence="4" id="KW-0472">Membrane</keyword>
<dbReference type="Gene3D" id="3.90.550.10">
    <property type="entry name" value="Spore Coat Polysaccharide Biosynthesis Protein SpsA, Chain A"/>
    <property type="match status" value="1"/>
</dbReference>
<sequence>MDESSKYPFVSIIVFGLNEEKNLHDTFDAIMNIDYPKEKYELIYVDNGSKDESVAIAKNYTESVFIEDKGNPSPAQARNRGLLEANFDIIHFIDGDIVIDKNYLKKAVKKLEEMDIHAVYGYLDEKSKKGVNNILLTHWKDKKEGFSNAVGGGGTFRRNALLSIDGNDERIRRGAETELGERFRKAGFKIWYMNCKMGIHDYGVKNVWDLVKTYYIDGQSKSHIMMLSGKSDFIKTSNRTAINNILFCMFFLGLFIISAFFVGYYSLLVFFIVFYGYFFINYIMIKKIFSFKKLSYFFLMHNFKYITFWGQLVFFIKIIFNPSYRKLKILPKSKLS</sequence>
<keyword evidence="4" id="KW-1133">Transmembrane helix</keyword>